<evidence type="ECO:0000313" key="3">
    <source>
        <dbReference type="Proteomes" id="UP000030746"/>
    </source>
</evidence>
<dbReference type="OrthoDB" id="8061005at2759"/>
<dbReference type="STRING" id="225164.V4C0T1"/>
<accession>V4C0T1</accession>
<organism evidence="2 3">
    <name type="scientific">Lottia gigantea</name>
    <name type="common">Giant owl limpet</name>
    <dbReference type="NCBI Taxonomy" id="225164"/>
    <lineage>
        <taxon>Eukaryota</taxon>
        <taxon>Metazoa</taxon>
        <taxon>Spiralia</taxon>
        <taxon>Lophotrochozoa</taxon>
        <taxon>Mollusca</taxon>
        <taxon>Gastropoda</taxon>
        <taxon>Patellogastropoda</taxon>
        <taxon>Lottioidea</taxon>
        <taxon>Lottiidae</taxon>
        <taxon>Lottia</taxon>
    </lineage>
</organism>
<feature type="compositionally biased region" description="Pro residues" evidence="1">
    <location>
        <begin position="229"/>
        <end position="239"/>
    </location>
</feature>
<gene>
    <name evidence="2" type="ORF">LOTGIDRAFT_160821</name>
</gene>
<dbReference type="GeneID" id="20238505"/>
<feature type="compositionally biased region" description="Polar residues" evidence="1">
    <location>
        <begin position="1"/>
        <end position="10"/>
    </location>
</feature>
<dbReference type="Proteomes" id="UP000030746">
    <property type="component" value="Unassembled WGS sequence"/>
</dbReference>
<evidence type="ECO:0000256" key="1">
    <source>
        <dbReference type="SAM" id="MobiDB-lite"/>
    </source>
</evidence>
<dbReference type="HOGENOM" id="CLU_1027744_0_0_1"/>
<protein>
    <submittedName>
        <fullName evidence="2">Uncharacterized protein</fullName>
    </submittedName>
</protein>
<dbReference type="CTD" id="20238505"/>
<feature type="region of interest" description="Disordered" evidence="1">
    <location>
        <begin position="1"/>
        <end position="22"/>
    </location>
</feature>
<feature type="region of interest" description="Disordered" evidence="1">
    <location>
        <begin position="227"/>
        <end position="271"/>
    </location>
</feature>
<proteinExistence type="predicted"/>
<sequence length="271" mass="31541">MVSSITQVKNRNMEKIQPPQPMSFSGNIAENWRKWEQRYRIYMKAAELSEKDNDVQKKINPRQLPRTTNTVLHAFGNSKIRPIGKTEVKCTIGSTVKNLQFYVTDRADTAILGHRACEKFNLIQGLEVNVLNRHDLIEEYQDVFKGSREAESLKAGDVVCIRNNKTWEPGVISRKSVYPRSYYVQYDGQELRRNQRHLLKTKEPYPIFIHDYPEPNTQLPQNCIDERVLPPPILTPEPKPQMSSPNTSSVAKRVLSRKRVKRRPTKYDDYV</sequence>
<dbReference type="KEGG" id="lgi:LOTGIDRAFT_160821"/>
<dbReference type="EMBL" id="KB201701">
    <property type="protein sequence ID" value="ESO95059.1"/>
    <property type="molecule type" value="Genomic_DNA"/>
</dbReference>
<evidence type="ECO:0000313" key="2">
    <source>
        <dbReference type="EMBL" id="ESO95059.1"/>
    </source>
</evidence>
<dbReference type="AlphaFoldDB" id="V4C0T1"/>
<name>V4C0T1_LOTGI</name>
<feature type="compositionally biased region" description="Basic residues" evidence="1">
    <location>
        <begin position="254"/>
        <end position="264"/>
    </location>
</feature>
<dbReference type="RefSeq" id="XP_009054258.1">
    <property type="nucleotide sequence ID" value="XM_009056010.1"/>
</dbReference>
<reference evidence="2 3" key="1">
    <citation type="journal article" date="2013" name="Nature">
        <title>Insights into bilaterian evolution from three spiralian genomes.</title>
        <authorList>
            <person name="Simakov O."/>
            <person name="Marletaz F."/>
            <person name="Cho S.J."/>
            <person name="Edsinger-Gonzales E."/>
            <person name="Havlak P."/>
            <person name="Hellsten U."/>
            <person name="Kuo D.H."/>
            <person name="Larsson T."/>
            <person name="Lv J."/>
            <person name="Arendt D."/>
            <person name="Savage R."/>
            <person name="Osoegawa K."/>
            <person name="de Jong P."/>
            <person name="Grimwood J."/>
            <person name="Chapman J.A."/>
            <person name="Shapiro H."/>
            <person name="Aerts A."/>
            <person name="Otillar R.P."/>
            <person name="Terry A.Y."/>
            <person name="Boore J.L."/>
            <person name="Grigoriev I.V."/>
            <person name="Lindberg D.R."/>
            <person name="Seaver E.C."/>
            <person name="Weisblat D.A."/>
            <person name="Putnam N.H."/>
            <person name="Rokhsar D.S."/>
        </authorList>
    </citation>
    <scope>NUCLEOTIDE SEQUENCE [LARGE SCALE GENOMIC DNA]</scope>
</reference>
<keyword evidence="3" id="KW-1185">Reference proteome</keyword>